<gene>
    <name evidence="1" type="ORF">L914_16988</name>
</gene>
<dbReference type="Proteomes" id="UP000054532">
    <property type="component" value="Unassembled WGS sequence"/>
</dbReference>
<name>W2MIW6_PHYNI</name>
<sequence length="53" mass="5986">MVPSDIYILHLNATKKVNQCEYPELVVDISNRVDSVSWFSLCASKPRCSHYGA</sequence>
<accession>W2MIW6</accession>
<evidence type="ECO:0000313" key="1">
    <source>
        <dbReference type="EMBL" id="ETM36276.1"/>
    </source>
</evidence>
<protein>
    <submittedName>
        <fullName evidence="1">Uncharacterized protein</fullName>
    </submittedName>
</protein>
<dbReference type="AlphaFoldDB" id="W2MIW6"/>
<proteinExistence type="predicted"/>
<dbReference type="EMBL" id="KI695337">
    <property type="protein sequence ID" value="ETM36276.1"/>
    <property type="molecule type" value="Genomic_DNA"/>
</dbReference>
<organism evidence="1">
    <name type="scientific">Phytophthora nicotianae</name>
    <name type="common">Potato buckeye rot agent</name>
    <name type="synonym">Phytophthora parasitica</name>
    <dbReference type="NCBI Taxonomy" id="4792"/>
    <lineage>
        <taxon>Eukaryota</taxon>
        <taxon>Sar</taxon>
        <taxon>Stramenopiles</taxon>
        <taxon>Oomycota</taxon>
        <taxon>Peronosporomycetes</taxon>
        <taxon>Peronosporales</taxon>
        <taxon>Peronosporaceae</taxon>
        <taxon>Phytophthora</taxon>
    </lineage>
</organism>
<reference evidence="1" key="1">
    <citation type="submission" date="2013-11" db="EMBL/GenBank/DDBJ databases">
        <title>The Genome Sequence of Phytophthora parasitica IAC_01/95.</title>
        <authorList>
            <consortium name="The Broad Institute Genomics Platform"/>
            <person name="Russ C."/>
            <person name="Tyler B."/>
            <person name="Panabieres F."/>
            <person name="Shan W."/>
            <person name="Tripathy S."/>
            <person name="Grunwald N."/>
            <person name="Machado M."/>
            <person name="Johnson C.S."/>
            <person name="Arredondo F."/>
            <person name="Hong C."/>
            <person name="Coffey M."/>
            <person name="Young S.K."/>
            <person name="Zeng Q."/>
            <person name="Gargeya S."/>
            <person name="Fitzgerald M."/>
            <person name="Abouelleil A."/>
            <person name="Alvarado L."/>
            <person name="Chapman S.B."/>
            <person name="Gainer-Dewar J."/>
            <person name="Goldberg J."/>
            <person name="Griggs A."/>
            <person name="Gujja S."/>
            <person name="Hansen M."/>
            <person name="Howarth C."/>
            <person name="Imamovic A."/>
            <person name="Ireland A."/>
            <person name="Larimer J."/>
            <person name="McCowan C."/>
            <person name="Murphy C."/>
            <person name="Pearson M."/>
            <person name="Poon T.W."/>
            <person name="Priest M."/>
            <person name="Roberts A."/>
            <person name="Saif S."/>
            <person name="Shea T."/>
            <person name="Sykes S."/>
            <person name="Wortman J."/>
            <person name="Nusbaum C."/>
            <person name="Birren B."/>
        </authorList>
    </citation>
    <scope>NUCLEOTIDE SEQUENCE [LARGE SCALE GENOMIC DNA]</scope>
    <source>
        <strain evidence="1">IAC_01/95</strain>
    </source>
</reference>